<gene>
    <name evidence="7" type="ORF">IAC94_00410</name>
</gene>
<evidence type="ECO:0000313" key="8">
    <source>
        <dbReference type="Proteomes" id="UP000886744"/>
    </source>
</evidence>
<dbReference type="GO" id="GO:0005886">
    <property type="term" value="C:plasma membrane"/>
    <property type="evidence" value="ECO:0007669"/>
    <property type="project" value="UniProtKB-SubCell"/>
</dbReference>
<evidence type="ECO:0000256" key="3">
    <source>
        <dbReference type="ARBA" id="ARBA00022519"/>
    </source>
</evidence>
<accession>A0A9D1J5W7</accession>
<dbReference type="PANTHER" id="PTHR30606:SF10">
    <property type="entry name" value="PHOSPHATIDYLINOSITOL MANNOSIDE ACYLTRANSFERASE"/>
    <property type="match status" value="1"/>
</dbReference>
<keyword evidence="5" id="KW-0472">Membrane</keyword>
<reference evidence="7" key="2">
    <citation type="journal article" date="2021" name="PeerJ">
        <title>Extensive microbial diversity within the chicken gut microbiome revealed by metagenomics and culture.</title>
        <authorList>
            <person name="Gilroy R."/>
            <person name="Ravi A."/>
            <person name="Getino M."/>
            <person name="Pursley I."/>
            <person name="Horton D.L."/>
            <person name="Alikhan N.F."/>
            <person name="Baker D."/>
            <person name="Gharbi K."/>
            <person name="Hall N."/>
            <person name="Watson M."/>
            <person name="Adriaenssens E.M."/>
            <person name="Foster-Nyarko E."/>
            <person name="Jarju S."/>
            <person name="Secka A."/>
            <person name="Antonio M."/>
            <person name="Oren A."/>
            <person name="Chaudhuri R.R."/>
            <person name="La Ragione R."/>
            <person name="Hildebrand F."/>
            <person name="Pallen M.J."/>
        </authorList>
    </citation>
    <scope>NUCLEOTIDE SEQUENCE</scope>
    <source>
        <strain evidence="7">ChiHjej13B12-12457</strain>
    </source>
</reference>
<keyword evidence="2" id="KW-1003">Cell membrane</keyword>
<keyword evidence="6 7" id="KW-0012">Acyltransferase</keyword>
<dbReference type="EMBL" id="DVHI01000009">
    <property type="protein sequence ID" value="HIR61973.1"/>
    <property type="molecule type" value="Genomic_DNA"/>
</dbReference>
<evidence type="ECO:0000256" key="1">
    <source>
        <dbReference type="ARBA" id="ARBA00004533"/>
    </source>
</evidence>
<comment type="caution">
    <text evidence="7">The sequence shown here is derived from an EMBL/GenBank/DDBJ whole genome shotgun (WGS) entry which is preliminary data.</text>
</comment>
<evidence type="ECO:0000256" key="2">
    <source>
        <dbReference type="ARBA" id="ARBA00022475"/>
    </source>
</evidence>
<protein>
    <submittedName>
        <fullName evidence="7">Lysophospholipid acyltransferase family protein</fullName>
    </submittedName>
</protein>
<dbReference type="Pfam" id="PF03279">
    <property type="entry name" value="Lip_A_acyltrans"/>
    <property type="match status" value="1"/>
</dbReference>
<proteinExistence type="predicted"/>
<comment type="subcellular location">
    <subcellularLocation>
        <location evidence="1">Cell inner membrane</location>
    </subcellularLocation>
</comment>
<dbReference type="Proteomes" id="UP000886744">
    <property type="component" value="Unassembled WGS sequence"/>
</dbReference>
<keyword evidence="4" id="KW-0808">Transferase</keyword>
<name>A0A9D1J5W7_9BACT</name>
<dbReference type="PANTHER" id="PTHR30606">
    <property type="entry name" value="LIPID A BIOSYNTHESIS LAUROYL ACYLTRANSFERASE"/>
    <property type="match status" value="1"/>
</dbReference>
<sequence length="293" mass="34251">MDRIVIFFMTLLSRLPLRVHYAFSSFLAWLLQKVLHYRVQTVNINIARSFPELNYKEIREVVDDFYHHLADTVVESVWMLTASTEAVGRQVRITGQDALNKALSLNRNAVIMVGHLGNWEIFTGLPDLRSHYGIDIDNKDFLYVYKRPKSKLADKVITRIRTRHGSCSLIESHQIIRHIVRHREGRQAFFFICDQNPPHCMSRFIADFLNQKTYMIEGPETVAAKMGMPVLYCGLIRHGRKDNEAHFELIAENAAECPEGFITERFARLLEADIIEHKSTWLWSHKRWKKRIS</sequence>
<dbReference type="AlphaFoldDB" id="A0A9D1J5W7"/>
<organism evidence="7 8">
    <name type="scientific">Candidatus Coprenecus avistercoris</name>
    <dbReference type="NCBI Taxonomy" id="2840730"/>
    <lineage>
        <taxon>Bacteria</taxon>
        <taxon>Pseudomonadati</taxon>
        <taxon>Bacteroidota</taxon>
        <taxon>Bacteroidia</taxon>
        <taxon>Bacteroidales</taxon>
        <taxon>Rikenellaceae</taxon>
        <taxon>Rikenellaceae incertae sedis</taxon>
        <taxon>Candidatus Coprenecus</taxon>
    </lineage>
</organism>
<evidence type="ECO:0000256" key="6">
    <source>
        <dbReference type="ARBA" id="ARBA00023315"/>
    </source>
</evidence>
<dbReference type="GO" id="GO:0016746">
    <property type="term" value="F:acyltransferase activity"/>
    <property type="evidence" value="ECO:0007669"/>
    <property type="project" value="UniProtKB-KW"/>
</dbReference>
<reference evidence="7" key="1">
    <citation type="submission" date="2020-10" db="EMBL/GenBank/DDBJ databases">
        <authorList>
            <person name="Gilroy R."/>
        </authorList>
    </citation>
    <scope>NUCLEOTIDE SEQUENCE</scope>
    <source>
        <strain evidence="7">ChiHjej13B12-12457</strain>
    </source>
</reference>
<keyword evidence="3" id="KW-0997">Cell inner membrane</keyword>
<dbReference type="CDD" id="cd07984">
    <property type="entry name" value="LPLAT_LABLAT-like"/>
    <property type="match status" value="1"/>
</dbReference>
<evidence type="ECO:0000256" key="4">
    <source>
        <dbReference type="ARBA" id="ARBA00022679"/>
    </source>
</evidence>
<evidence type="ECO:0000313" key="7">
    <source>
        <dbReference type="EMBL" id="HIR61973.1"/>
    </source>
</evidence>
<evidence type="ECO:0000256" key="5">
    <source>
        <dbReference type="ARBA" id="ARBA00023136"/>
    </source>
</evidence>
<dbReference type="GO" id="GO:0009247">
    <property type="term" value="P:glycolipid biosynthetic process"/>
    <property type="evidence" value="ECO:0007669"/>
    <property type="project" value="UniProtKB-ARBA"/>
</dbReference>
<dbReference type="InterPro" id="IPR004960">
    <property type="entry name" value="LipA_acyltrans"/>
</dbReference>